<dbReference type="NCBIfam" id="NF007495">
    <property type="entry name" value="PRK10089.1-4"/>
    <property type="match status" value="1"/>
</dbReference>
<evidence type="ECO:0000256" key="1">
    <source>
        <dbReference type="ARBA" id="ARBA00022555"/>
    </source>
</evidence>
<dbReference type="EMBL" id="CP041372">
    <property type="protein sequence ID" value="QKS70170.1"/>
    <property type="molecule type" value="Genomic_DNA"/>
</dbReference>
<reference evidence="6" key="1">
    <citation type="submission" date="2019-07" db="EMBL/GenBank/DDBJ databases">
        <title>Bacillus alkalisoli sp. nov. isolated from saline soil.</title>
        <authorList>
            <person name="Sun J.-Q."/>
            <person name="Xu L."/>
        </authorList>
    </citation>
    <scope>NUCLEOTIDE SEQUENCE [LARGE SCALE GENOMIC DNA]</scope>
    <source>
        <strain evidence="6">M4U3P1</strain>
    </source>
</reference>
<keyword evidence="6" id="KW-1185">Reference proteome</keyword>
<accession>A0A859FB43</accession>
<dbReference type="SUPFAM" id="SSF50249">
    <property type="entry name" value="Nucleic acid-binding proteins"/>
    <property type="match status" value="1"/>
</dbReference>
<dbReference type="RefSeq" id="WP_176011127.1">
    <property type="nucleotide sequence ID" value="NZ_CP041372.2"/>
</dbReference>
<protein>
    <submittedName>
        <fullName evidence="5">Chaperone CsaA</fullName>
    </submittedName>
</protein>
<dbReference type="FunFam" id="2.40.50.140:FF:000165">
    <property type="entry name" value="Chaperone CsaA"/>
    <property type="match status" value="1"/>
</dbReference>
<keyword evidence="2 3" id="KW-0694">RNA-binding</keyword>
<sequence>MATFEDFLKLDVRVGTIIEASELEKARVPAYKLKINFGDEIGVKQSSAQITKRYDAANLPGRQVIAIVNFPPRRVAGFKSEVLVLGGMPGEGDVVLLNIDEPIANGTKIG</sequence>
<feature type="domain" description="TRNA-binding" evidence="4">
    <location>
        <begin position="6"/>
        <end position="110"/>
    </location>
</feature>
<evidence type="ECO:0000256" key="3">
    <source>
        <dbReference type="PROSITE-ProRule" id="PRU00209"/>
    </source>
</evidence>
<proteinExistence type="predicted"/>
<evidence type="ECO:0000313" key="6">
    <source>
        <dbReference type="Proteomes" id="UP000318138"/>
    </source>
</evidence>
<dbReference type="NCBIfam" id="NF007494">
    <property type="entry name" value="PRK10089.1-3"/>
    <property type="match status" value="1"/>
</dbReference>
<evidence type="ECO:0000259" key="4">
    <source>
        <dbReference type="PROSITE" id="PS50886"/>
    </source>
</evidence>
<dbReference type="InterPro" id="IPR008231">
    <property type="entry name" value="CsaA"/>
</dbReference>
<dbReference type="CDD" id="cd02798">
    <property type="entry name" value="tRNA_bind_CsaA"/>
    <property type="match status" value="1"/>
</dbReference>
<dbReference type="GO" id="GO:0000049">
    <property type="term" value="F:tRNA binding"/>
    <property type="evidence" value="ECO:0007669"/>
    <property type="project" value="UniProtKB-UniRule"/>
</dbReference>
<dbReference type="NCBIfam" id="NF007496">
    <property type="entry name" value="PRK10089.1-5"/>
    <property type="match status" value="1"/>
</dbReference>
<gene>
    <name evidence="5" type="primary">csaA</name>
    <name evidence="5" type="ORF">FLK61_25715</name>
</gene>
<keyword evidence="1 3" id="KW-0820">tRNA-binding</keyword>
<dbReference type="InterPro" id="IPR002547">
    <property type="entry name" value="tRNA-bd_dom"/>
</dbReference>
<dbReference type="PANTHER" id="PTHR11586:SF37">
    <property type="entry name" value="TRNA-BINDING DOMAIN-CONTAINING PROTEIN"/>
    <property type="match status" value="1"/>
</dbReference>
<evidence type="ECO:0000313" key="5">
    <source>
        <dbReference type="EMBL" id="QKS70170.1"/>
    </source>
</evidence>
<dbReference type="KEGG" id="psua:FLK61_25715"/>
<name>A0A859FB43_9BACI</name>
<dbReference type="PROSITE" id="PS50886">
    <property type="entry name" value="TRBD"/>
    <property type="match status" value="1"/>
</dbReference>
<dbReference type="InterPro" id="IPR012340">
    <property type="entry name" value="NA-bd_OB-fold"/>
</dbReference>
<organism evidence="5 6">
    <name type="scientific">Paenalkalicoccus suaedae</name>
    <dbReference type="NCBI Taxonomy" id="2592382"/>
    <lineage>
        <taxon>Bacteria</taxon>
        <taxon>Bacillati</taxon>
        <taxon>Bacillota</taxon>
        <taxon>Bacilli</taxon>
        <taxon>Bacillales</taxon>
        <taxon>Bacillaceae</taxon>
        <taxon>Paenalkalicoccus</taxon>
    </lineage>
</organism>
<dbReference type="Gene3D" id="2.40.50.140">
    <property type="entry name" value="Nucleic acid-binding proteins"/>
    <property type="match status" value="1"/>
</dbReference>
<dbReference type="PANTHER" id="PTHR11586">
    <property type="entry name" value="TRNA-AMINOACYLATION COFACTOR ARC1 FAMILY MEMBER"/>
    <property type="match status" value="1"/>
</dbReference>
<dbReference type="NCBIfam" id="TIGR02222">
    <property type="entry name" value="chap_CsaA"/>
    <property type="match status" value="1"/>
</dbReference>
<dbReference type="AlphaFoldDB" id="A0A859FB43"/>
<dbReference type="Pfam" id="PF01588">
    <property type="entry name" value="tRNA_bind"/>
    <property type="match status" value="1"/>
</dbReference>
<dbReference type="InterPro" id="IPR051270">
    <property type="entry name" value="Tyrosine-tRNA_ligase_regulator"/>
</dbReference>
<evidence type="ECO:0000256" key="2">
    <source>
        <dbReference type="ARBA" id="ARBA00022884"/>
    </source>
</evidence>
<dbReference type="Proteomes" id="UP000318138">
    <property type="component" value="Chromosome"/>
</dbReference>